<dbReference type="EMBL" id="JARK01001388">
    <property type="protein sequence ID" value="EYC11175.1"/>
    <property type="molecule type" value="Genomic_DNA"/>
</dbReference>
<dbReference type="AlphaFoldDB" id="A0A016U7M7"/>
<reference evidence="2" key="1">
    <citation type="journal article" date="2015" name="Nat. Genet.">
        <title>The genome and transcriptome of the zoonotic hookworm Ancylostoma ceylanicum identify infection-specific gene families.</title>
        <authorList>
            <person name="Schwarz E.M."/>
            <person name="Hu Y."/>
            <person name="Antoshechkin I."/>
            <person name="Miller M.M."/>
            <person name="Sternberg P.W."/>
            <person name="Aroian R.V."/>
        </authorList>
    </citation>
    <scope>NUCLEOTIDE SEQUENCE</scope>
    <source>
        <strain evidence="2">HY135</strain>
    </source>
</reference>
<comment type="caution">
    <text evidence="1">The sequence shown here is derived from an EMBL/GenBank/DDBJ whole genome shotgun (WGS) entry which is preliminary data.</text>
</comment>
<dbReference type="Proteomes" id="UP000024635">
    <property type="component" value="Unassembled WGS sequence"/>
</dbReference>
<proteinExistence type="predicted"/>
<gene>
    <name evidence="1" type="primary">Acey_s0052.g2270</name>
    <name evidence="1" type="ORF">Y032_0052g2270</name>
</gene>
<protein>
    <submittedName>
        <fullName evidence="1">Uncharacterized protein</fullName>
    </submittedName>
</protein>
<evidence type="ECO:0000313" key="1">
    <source>
        <dbReference type="EMBL" id="EYC11175.1"/>
    </source>
</evidence>
<name>A0A016U7M7_9BILA</name>
<evidence type="ECO:0000313" key="2">
    <source>
        <dbReference type="Proteomes" id="UP000024635"/>
    </source>
</evidence>
<accession>A0A016U7M7</accession>
<organism evidence="1 2">
    <name type="scientific">Ancylostoma ceylanicum</name>
    <dbReference type="NCBI Taxonomy" id="53326"/>
    <lineage>
        <taxon>Eukaryota</taxon>
        <taxon>Metazoa</taxon>
        <taxon>Ecdysozoa</taxon>
        <taxon>Nematoda</taxon>
        <taxon>Chromadorea</taxon>
        <taxon>Rhabditida</taxon>
        <taxon>Rhabditina</taxon>
        <taxon>Rhabditomorpha</taxon>
        <taxon>Strongyloidea</taxon>
        <taxon>Ancylostomatidae</taxon>
        <taxon>Ancylostomatinae</taxon>
        <taxon>Ancylostoma</taxon>
    </lineage>
</organism>
<keyword evidence="2" id="KW-1185">Reference proteome</keyword>
<sequence length="85" mass="9619">MLQNKFMSSGVIVTSEVYVDFSEVYVDQLKKVTDNAKQNVVRMAKDEFPEWAIKRHLGDKNIDNQHHLGAEAFGFLTLIHPALGS</sequence>